<dbReference type="InterPro" id="IPR001841">
    <property type="entry name" value="Znf_RING"/>
</dbReference>
<keyword evidence="2 4" id="KW-0863">Zinc-finger</keyword>
<dbReference type="InterPro" id="IPR008913">
    <property type="entry name" value="Znf_CHY"/>
</dbReference>
<feature type="compositionally biased region" description="Low complexity" evidence="5">
    <location>
        <begin position="28"/>
        <end position="37"/>
    </location>
</feature>
<dbReference type="AlphaFoldDB" id="A0A1Y2ACL8"/>
<dbReference type="SUPFAM" id="SSF161219">
    <property type="entry name" value="CHY zinc finger-like"/>
    <property type="match status" value="1"/>
</dbReference>
<dbReference type="SUPFAM" id="SSF57850">
    <property type="entry name" value="RING/U-box"/>
    <property type="match status" value="1"/>
</dbReference>
<dbReference type="PANTHER" id="PTHR21319:SF0">
    <property type="entry name" value="AND RING FINGER DOMAIN PROTEIN, PUTATIVE (AFU_ORTHOLOGUE AFUA_1G08900)-RELATED"/>
    <property type="match status" value="1"/>
</dbReference>
<dbReference type="Pfam" id="PF05495">
    <property type="entry name" value="zf-CHY"/>
    <property type="match status" value="1"/>
</dbReference>
<evidence type="ECO:0000256" key="3">
    <source>
        <dbReference type="ARBA" id="ARBA00022833"/>
    </source>
</evidence>
<evidence type="ECO:0000313" key="9">
    <source>
        <dbReference type="EMBL" id="ORY20293.1"/>
    </source>
</evidence>
<dbReference type="GO" id="GO:0006511">
    <property type="term" value="P:ubiquitin-dependent protein catabolic process"/>
    <property type="evidence" value="ECO:0007669"/>
    <property type="project" value="TreeGrafter"/>
</dbReference>
<dbReference type="OrthoDB" id="411372at2759"/>
<keyword evidence="1" id="KW-0479">Metal-binding</keyword>
<dbReference type="EMBL" id="MCOG01000294">
    <property type="protein sequence ID" value="ORY20293.1"/>
    <property type="molecule type" value="Genomic_DNA"/>
</dbReference>
<organism evidence="9 10">
    <name type="scientific">Neocallimastix californiae</name>
    <dbReference type="NCBI Taxonomy" id="1754190"/>
    <lineage>
        <taxon>Eukaryota</taxon>
        <taxon>Fungi</taxon>
        <taxon>Fungi incertae sedis</taxon>
        <taxon>Chytridiomycota</taxon>
        <taxon>Chytridiomycota incertae sedis</taxon>
        <taxon>Neocallimastigomycetes</taxon>
        <taxon>Neocallimastigales</taxon>
        <taxon>Neocallimastigaceae</taxon>
        <taxon>Neocallimastix</taxon>
    </lineage>
</organism>
<protein>
    <submittedName>
        <fullName evidence="9">Zf-CHY-domain-containing protein</fullName>
    </submittedName>
</protein>
<dbReference type="GO" id="GO:0005634">
    <property type="term" value="C:nucleus"/>
    <property type="evidence" value="ECO:0007669"/>
    <property type="project" value="TreeGrafter"/>
</dbReference>
<reference evidence="9 10" key="1">
    <citation type="submission" date="2016-08" db="EMBL/GenBank/DDBJ databases">
        <title>A Parts List for Fungal Cellulosomes Revealed by Comparative Genomics.</title>
        <authorList>
            <consortium name="DOE Joint Genome Institute"/>
            <person name="Haitjema C.H."/>
            <person name="Gilmore S.P."/>
            <person name="Henske J.K."/>
            <person name="Solomon K.V."/>
            <person name="De Groot R."/>
            <person name="Kuo A."/>
            <person name="Mondo S.J."/>
            <person name="Salamov A.A."/>
            <person name="Labutti K."/>
            <person name="Zhao Z."/>
            <person name="Chiniquy J."/>
            <person name="Barry K."/>
            <person name="Brewer H.M."/>
            <person name="Purvine S.O."/>
            <person name="Wright A.T."/>
            <person name="Boxma B."/>
            <person name="Van Alen T."/>
            <person name="Hackstein J.H."/>
            <person name="Baker S.E."/>
            <person name="Grigoriev I.V."/>
            <person name="O'Malley M.A."/>
        </authorList>
    </citation>
    <scope>NUCLEOTIDE SEQUENCE [LARGE SCALE GENOMIC DNA]</scope>
    <source>
        <strain evidence="9 10">G1</strain>
    </source>
</reference>
<dbReference type="STRING" id="1754190.A0A1Y2ACL8"/>
<evidence type="ECO:0000313" key="10">
    <source>
        <dbReference type="Proteomes" id="UP000193920"/>
    </source>
</evidence>
<dbReference type="InterPro" id="IPR037274">
    <property type="entry name" value="Znf_CHY_sf"/>
</dbReference>
<sequence>MPISKNKKKSKTYLNDNDENIESKKKNSNSNRNNTSELYHHFESNISYRRNDIEKKKEKENDNDNEMVIQAIPNKRKNSNSNSMSVSISVNDGKSDDIASSSNSSSAFSLISSSSTNQYHTFSTSLIMNQDANNFENKKNKKKNKNKYSNNNDQNNDFNESSYLDYFYDESEYSCNIEDIQRRNDEIMVRAYDHDNISVSSSNMSRKDRNEEINSSYDEEFESCEYNMSDNDCDLSFHSTGDYEIEEENNENDDDMNNNIENEEHNNNINNEEETNKMNDEKLQKEQSNIRKQIIKIQKDTSLTESEKARKIQELMTRSYNSKQKVQNNNITNYQPLDKVDYDRPLTEEEKAITYHNKEKNILGCKHYQRALKIQAHCCGKWFPCRFCHDEVSDHSITSKALTVKMMCMYCSTVQPVNDVCINPNCGKRVARYYCSECKLWDNDPNKNIYHCYDCGICRIGKGLGIDYFHCKTCNVCMSISLKGHHKCIERNLESNCPICGEYMFTSTTTVIFMPCGHCIHHKCYKEYIQTSYQCPTCFKSLANMTEYFKRIDQLLAQQKCLKNIEIGKVIFYVMTVKRNHIQNFILYIINVPIAQVIILN</sequence>
<dbReference type="PROSITE" id="PS51266">
    <property type="entry name" value="ZF_CHY"/>
    <property type="match status" value="1"/>
</dbReference>
<dbReference type="GO" id="GO:0008270">
    <property type="term" value="F:zinc ion binding"/>
    <property type="evidence" value="ECO:0007669"/>
    <property type="project" value="UniProtKB-KW"/>
</dbReference>
<evidence type="ECO:0000256" key="4">
    <source>
        <dbReference type="PROSITE-ProRule" id="PRU00601"/>
    </source>
</evidence>
<feature type="domain" description="CHY-type" evidence="7">
    <location>
        <begin position="358"/>
        <end position="428"/>
    </location>
</feature>
<name>A0A1Y2ACL8_9FUNG</name>
<feature type="region of interest" description="Disordered" evidence="5">
    <location>
        <begin position="137"/>
        <end position="159"/>
    </location>
</feature>
<dbReference type="InterPro" id="IPR013083">
    <property type="entry name" value="Znf_RING/FYVE/PHD"/>
</dbReference>
<evidence type="ECO:0000259" key="6">
    <source>
        <dbReference type="PROSITE" id="PS50089"/>
    </source>
</evidence>
<evidence type="ECO:0000256" key="2">
    <source>
        <dbReference type="ARBA" id="ARBA00022771"/>
    </source>
</evidence>
<keyword evidence="10" id="KW-1185">Reference proteome</keyword>
<feature type="region of interest" description="Disordered" evidence="5">
    <location>
        <begin position="1"/>
        <end position="37"/>
    </location>
</feature>
<dbReference type="PANTHER" id="PTHR21319">
    <property type="entry name" value="RING FINGER AND CHY ZINC FINGER DOMAIN-CONTAINING PROTEIN 1"/>
    <property type="match status" value="1"/>
</dbReference>
<dbReference type="Gene3D" id="3.30.40.10">
    <property type="entry name" value="Zinc/RING finger domain, C3HC4 (zinc finger)"/>
    <property type="match status" value="1"/>
</dbReference>
<dbReference type="Pfam" id="PF13639">
    <property type="entry name" value="zf-RING_2"/>
    <property type="match status" value="1"/>
</dbReference>
<feature type="domain" description="RING-type" evidence="6">
    <location>
        <begin position="497"/>
        <end position="538"/>
    </location>
</feature>
<dbReference type="InterPro" id="IPR037275">
    <property type="entry name" value="Znf_CTCHY_sf"/>
</dbReference>
<evidence type="ECO:0000256" key="1">
    <source>
        <dbReference type="ARBA" id="ARBA00022723"/>
    </source>
</evidence>
<dbReference type="GO" id="GO:0016567">
    <property type="term" value="P:protein ubiquitination"/>
    <property type="evidence" value="ECO:0007669"/>
    <property type="project" value="TreeGrafter"/>
</dbReference>
<dbReference type="InterPro" id="IPR017921">
    <property type="entry name" value="Znf_CTCHY"/>
</dbReference>
<dbReference type="PROSITE" id="PS50089">
    <property type="entry name" value="ZF_RING_2"/>
    <property type="match status" value="1"/>
</dbReference>
<feature type="region of interest" description="Disordered" evidence="5">
    <location>
        <begin position="262"/>
        <end position="287"/>
    </location>
</feature>
<gene>
    <name evidence="9" type="ORF">LY90DRAFT_676846</name>
</gene>
<dbReference type="Proteomes" id="UP000193920">
    <property type="component" value="Unassembled WGS sequence"/>
</dbReference>
<dbReference type="SUPFAM" id="SSF161245">
    <property type="entry name" value="Zinc hairpin stack"/>
    <property type="match status" value="1"/>
</dbReference>
<dbReference type="CDD" id="cd16464">
    <property type="entry name" value="RING-H2_Pirh2-like"/>
    <property type="match status" value="1"/>
</dbReference>
<dbReference type="SMART" id="SM00184">
    <property type="entry name" value="RING"/>
    <property type="match status" value="1"/>
</dbReference>
<accession>A0A1Y2ACL8</accession>
<evidence type="ECO:0000259" key="7">
    <source>
        <dbReference type="PROSITE" id="PS51266"/>
    </source>
</evidence>
<dbReference type="GO" id="GO:0061630">
    <property type="term" value="F:ubiquitin protein ligase activity"/>
    <property type="evidence" value="ECO:0007669"/>
    <property type="project" value="TreeGrafter"/>
</dbReference>
<evidence type="ECO:0000256" key="5">
    <source>
        <dbReference type="SAM" id="MobiDB-lite"/>
    </source>
</evidence>
<evidence type="ECO:0000259" key="8">
    <source>
        <dbReference type="PROSITE" id="PS51270"/>
    </source>
</evidence>
<feature type="compositionally biased region" description="Basic residues" evidence="5">
    <location>
        <begin position="1"/>
        <end position="11"/>
    </location>
</feature>
<feature type="domain" description="CTCHY-type" evidence="8">
    <location>
        <begin position="430"/>
        <end position="496"/>
    </location>
</feature>
<keyword evidence="3" id="KW-0862">Zinc</keyword>
<proteinExistence type="predicted"/>
<comment type="caution">
    <text evidence="9">The sequence shown here is derived from an EMBL/GenBank/DDBJ whole genome shotgun (WGS) entry which is preliminary data.</text>
</comment>
<feature type="compositionally biased region" description="Low complexity" evidence="5">
    <location>
        <begin position="147"/>
        <end position="159"/>
    </location>
</feature>
<feature type="compositionally biased region" description="Basic and acidic residues" evidence="5">
    <location>
        <begin position="274"/>
        <end position="287"/>
    </location>
</feature>
<dbReference type="PROSITE" id="PS51270">
    <property type="entry name" value="ZF_CTCHY"/>
    <property type="match status" value="1"/>
</dbReference>